<evidence type="ECO:0000256" key="6">
    <source>
        <dbReference type="ARBA" id="ARBA00023295"/>
    </source>
</evidence>
<evidence type="ECO:0000256" key="4">
    <source>
        <dbReference type="ARBA" id="ARBA00022729"/>
    </source>
</evidence>
<dbReference type="InterPro" id="IPR026891">
    <property type="entry name" value="Fn3-like"/>
</dbReference>
<dbReference type="Gene3D" id="3.20.20.300">
    <property type="entry name" value="Glycoside hydrolase, family 3, N-terminal domain"/>
    <property type="match status" value="1"/>
</dbReference>
<evidence type="ECO:0000256" key="8">
    <source>
        <dbReference type="SAM" id="SignalP"/>
    </source>
</evidence>
<gene>
    <name evidence="10" type="primary">bglX</name>
    <name evidence="10" type="ORF">ELS83_18315</name>
</gene>
<feature type="signal peptide" evidence="8">
    <location>
        <begin position="1"/>
        <end position="23"/>
    </location>
</feature>
<dbReference type="PRINTS" id="PR00133">
    <property type="entry name" value="GLHYDRLASE3"/>
</dbReference>
<sequence length="743" mass="81743">MQKLFIQLSVILMLILGACTPNSGEQNVKQDQEIETLLSKMTIQEKAGQLNLISIRNEPNEKQLQMIREGKVGSIIKANGASHTLKIQKVAVEESNLGIPILFQEDVIHGYKTIAPVPLAEAASWDLEAIQQSAAVAAREAAASGIHLTYAPMVDVCRDPRWGRIIEAAGEDAYLGSLVAAARVKGFQETNQNPYQNILACVKHFAGYGASLAGRDYNIQDFSERELREIHLPPFQAAIDAGVASLMCAYTAYDGVPLTANRFLLHDVLRQEMGFKGLIMTDWGTIKNLVKIGVAENDTVATQMAMNTGVDMDMESRYYVDIIPSLVADGLISEEQVDDAVRQVLKLKQKLGLLDNPYLYNNVEREKKEILSAENLKVTKDIAMKSMVLLKNDNNLLPLKSNGKRIAVIGPFAKADKDMMGWWSGKGEAKDVTTIYEGIANKMNKSHNLKYAKGCDIDSFRVAGVEKISEAVRVAKASDVVVIVLGEEYWMSGEGGGTASLRLPGAQQQLLDAVAKTGKPIVTLMATGRPYVLTDVAKKSDAVLQTWMPGTTAGDAVADVLFGEFNPCGKLPVTFPVHEGQVPIFYNYRKTSHSFNRVNSKYARYTTTHLDTGHDPLYPFGYGLSYTSYDYSDIQLSSDVFGKDGNIKVSIKVTNTGEVKGKEIVQLYIRDEVCSVTRPVKELKDFAILDLEAGESKEAVFTITEDKLKFIDAELNTAIEKGEFTLFVGPNSSDCKSTTFFYR</sequence>
<dbReference type="Pfam" id="PF00933">
    <property type="entry name" value="Glyco_hydro_3"/>
    <property type="match status" value="1"/>
</dbReference>
<dbReference type="SMART" id="SM01217">
    <property type="entry name" value="Fn3_like"/>
    <property type="match status" value="1"/>
</dbReference>
<evidence type="ECO:0000256" key="1">
    <source>
        <dbReference type="ARBA" id="ARBA00000448"/>
    </source>
</evidence>
<organism evidence="10 11">
    <name type="scientific">Marinifilum caeruleilacunae</name>
    <dbReference type="NCBI Taxonomy" id="2499076"/>
    <lineage>
        <taxon>Bacteria</taxon>
        <taxon>Pseudomonadati</taxon>
        <taxon>Bacteroidota</taxon>
        <taxon>Bacteroidia</taxon>
        <taxon>Marinilabiliales</taxon>
        <taxon>Marinifilaceae</taxon>
    </lineage>
</organism>
<dbReference type="InterPro" id="IPR019800">
    <property type="entry name" value="Glyco_hydro_3_AS"/>
</dbReference>
<dbReference type="PANTHER" id="PTHR30620">
    <property type="entry name" value="PERIPLASMIC BETA-GLUCOSIDASE-RELATED"/>
    <property type="match status" value="1"/>
</dbReference>
<dbReference type="EC" id="3.2.1.21" evidence="3"/>
<name>A0ABX1X0S9_9BACT</name>
<dbReference type="PANTHER" id="PTHR30620:SF16">
    <property type="entry name" value="LYSOSOMAL BETA GLUCOSIDASE"/>
    <property type="match status" value="1"/>
</dbReference>
<dbReference type="Pfam" id="PF14310">
    <property type="entry name" value="Fn3-like"/>
    <property type="match status" value="1"/>
</dbReference>
<dbReference type="EMBL" id="RZNH01000041">
    <property type="protein sequence ID" value="NOU61756.1"/>
    <property type="molecule type" value="Genomic_DNA"/>
</dbReference>
<keyword evidence="5 7" id="KW-0378">Hydrolase</keyword>
<evidence type="ECO:0000256" key="3">
    <source>
        <dbReference type="ARBA" id="ARBA00012744"/>
    </source>
</evidence>
<keyword evidence="4 8" id="KW-0732">Signal</keyword>
<feature type="chain" id="PRO_5046168273" description="beta-glucosidase" evidence="8">
    <location>
        <begin position="24"/>
        <end position="743"/>
    </location>
</feature>
<dbReference type="RefSeq" id="WP_171597014.1">
    <property type="nucleotide sequence ID" value="NZ_RZNH01000041.1"/>
</dbReference>
<evidence type="ECO:0000313" key="10">
    <source>
        <dbReference type="EMBL" id="NOU61756.1"/>
    </source>
</evidence>
<keyword evidence="11" id="KW-1185">Reference proteome</keyword>
<comment type="catalytic activity">
    <reaction evidence="1">
        <text>Hydrolysis of terminal, non-reducing beta-D-glucosyl residues with release of beta-D-glucose.</text>
        <dbReference type="EC" id="3.2.1.21"/>
    </reaction>
</comment>
<accession>A0ABX1X0S9</accession>
<evidence type="ECO:0000256" key="5">
    <source>
        <dbReference type="ARBA" id="ARBA00022801"/>
    </source>
</evidence>
<evidence type="ECO:0000256" key="7">
    <source>
        <dbReference type="RuleBase" id="RU361161"/>
    </source>
</evidence>
<dbReference type="PROSITE" id="PS51257">
    <property type="entry name" value="PROKAR_LIPOPROTEIN"/>
    <property type="match status" value="1"/>
</dbReference>
<dbReference type="SUPFAM" id="SSF51445">
    <property type="entry name" value="(Trans)glycosidases"/>
    <property type="match status" value="1"/>
</dbReference>
<evidence type="ECO:0000313" key="11">
    <source>
        <dbReference type="Proteomes" id="UP000732105"/>
    </source>
</evidence>
<keyword evidence="6 7" id="KW-0326">Glycosidase</keyword>
<feature type="domain" description="Fibronectin type III-like" evidence="9">
    <location>
        <begin position="663"/>
        <end position="732"/>
    </location>
</feature>
<proteinExistence type="inferred from homology"/>
<dbReference type="InterPro" id="IPR036881">
    <property type="entry name" value="Glyco_hydro_3_C_sf"/>
</dbReference>
<comment type="caution">
    <text evidence="10">The sequence shown here is derived from an EMBL/GenBank/DDBJ whole genome shotgun (WGS) entry which is preliminary data.</text>
</comment>
<dbReference type="InterPro" id="IPR013783">
    <property type="entry name" value="Ig-like_fold"/>
</dbReference>
<dbReference type="NCBIfam" id="NF011678">
    <property type="entry name" value="PRK15098.1"/>
    <property type="match status" value="1"/>
</dbReference>
<protein>
    <recommendedName>
        <fullName evidence="3">beta-glucosidase</fullName>
        <ecNumber evidence="3">3.2.1.21</ecNumber>
    </recommendedName>
</protein>
<dbReference type="Gene3D" id="2.60.40.10">
    <property type="entry name" value="Immunoglobulins"/>
    <property type="match status" value="1"/>
</dbReference>
<evidence type="ECO:0000256" key="2">
    <source>
        <dbReference type="ARBA" id="ARBA00005336"/>
    </source>
</evidence>
<dbReference type="Gene3D" id="3.40.50.1700">
    <property type="entry name" value="Glycoside hydrolase family 3 C-terminal domain"/>
    <property type="match status" value="1"/>
</dbReference>
<dbReference type="Pfam" id="PF01915">
    <property type="entry name" value="Glyco_hydro_3_C"/>
    <property type="match status" value="1"/>
</dbReference>
<dbReference type="PROSITE" id="PS00775">
    <property type="entry name" value="GLYCOSYL_HYDROL_F3"/>
    <property type="match status" value="1"/>
</dbReference>
<dbReference type="InterPro" id="IPR051915">
    <property type="entry name" value="Cellulose_Degrad_GH3"/>
</dbReference>
<dbReference type="InterPro" id="IPR017853">
    <property type="entry name" value="GH"/>
</dbReference>
<dbReference type="SUPFAM" id="SSF52279">
    <property type="entry name" value="Beta-D-glucan exohydrolase, C-terminal domain"/>
    <property type="match status" value="1"/>
</dbReference>
<comment type="similarity">
    <text evidence="2 7">Belongs to the glycosyl hydrolase 3 family.</text>
</comment>
<dbReference type="InterPro" id="IPR036962">
    <property type="entry name" value="Glyco_hydro_3_N_sf"/>
</dbReference>
<reference evidence="10 11" key="1">
    <citation type="submission" date="2018-12" db="EMBL/GenBank/DDBJ databases">
        <title>Marinifilum JC070 sp. nov., a marine bacterium isolated from Yongle Blue Hole in the South China Sea.</title>
        <authorList>
            <person name="Fu T."/>
        </authorList>
    </citation>
    <scope>NUCLEOTIDE SEQUENCE [LARGE SCALE GENOMIC DNA]</scope>
    <source>
        <strain evidence="10 11">JC070</strain>
    </source>
</reference>
<dbReference type="Proteomes" id="UP000732105">
    <property type="component" value="Unassembled WGS sequence"/>
</dbReference>
<evidence type="ECO:0000259" key="9">
    <source>
        <dbReference type="SMART" id="SM01217"/>
    </source>
</evidence>
<dbReference type="InterPro" id="IPR002772">
    <property type="entry name" value="Glyco_hydro_3_C"/>
</dbReference>
<dbReference type="InterPro" id="IPR001764">
    <property type="entry name" value="Glyco_hydro_3_N"/>
</dbReference>